<reference evidence="1 2" key="1">
    <citation type="submission" date="2019-07" db="EMBL/GenBank/DDBJ databases">
        <title>Whole genome shotgun sequence of Empedobacter brevis NBRC 14943.</title>
        <authorList>
            <person name="Hosoyama A."/>
            <person name="Uohara A."/>
            <person name="Ohji S."/>
            <person name="Ichikawa N."/>
        </authorList>
    </citation>
    <scope>NUCLEOTIDE SEQUENCE [LARGE SCALE GENOMIC DNA]</scope>
    <source>
        <strain evidence="1 2">NBRC 14943</strain>
    </source>
</reference>
<comment type="caution">
    <text evidence="1">The sequence shown here is derived from an EMBL/GenBank/DDBJ whole genome shotgun (WGS) entry which is preliminary data.</text>
</comment>
<keyword evidence="2" id="KW-1185">Reference proteome</keyword>
<dbReference type="AlphaFoldDB" id="A0A511NL18"/>
<name>A0A511NL18_9FLAO</name>
<evidence type="ECO:0000313" key="2">
    <source>
        <dbReference type="Proteomes" id="UP000321245"/>
    </source>
</evidence>
<protein>
    <submittedName>
        <fullName evidence="1">Uncharacterized protein</fullName>
    </submittedName>
</protein>
<proteinExistence type="predicted"/>
<dbReference type="EMBL" id="BJXC01000032">
    <property type="protein sequence ID" value="GEM53483.1"/>
    <property type="molecule type" value="Genomic_DNA"/>
</dbReference>
<organism evidence="1 2">
    <name type="scientific">Empedobacter brevis NBRC 14943 = ATCC 43319</name>
    <dbReference type="NCBI Taxonomy" id="1218108"/>
    <lineage>
        <taxon>Bacteria</taxon>
        <taxon>Pseudomonadati</taxon>
        <taxon>Bacteroidota</taxon>
        <taxon>Flavobacteriia</taxon>
        <taxon>Flavobacteriales</taxon>
        <taxon>Weeksellaceae</taxon>
        <taxon>Empedobacter</taxon>
    </lineage>
</organism>
<accession>A0A511NL18</accession>
<gene>
    <name evidence="1" type="ORF">EB1_32730</name>
</gene>
<dbReference type="STRING" id="1218108.GCA_000382425_02658"/>
<dbReference type="Proteomes" id="UP000321245">
    <property type="component" value="Unassembled WGS sequence"/>
</dbReference>
<evidence type="ECO:0000313" key="1">
    <source>
        <dbReference type="EMBL" id="GEM53483.1"/>
    </source>
</evidence>
<sequence>MFFVTKNNSYKMRNPNQKLFSKILLLLLTVVLIIGCQKEIETKYLKNNMFITEAGKYYFKSTLLEIKEFQNGTLVVGLKKGNKIYYSQNIFTAFSKYQQWFIFIDEKDWIWIYNSDYQELILLEKREDDYFINPHFNKNFIPAKIREKLS</sequence>